<dbReference type="PANTHER" id="PTHR13428:SF12">
    <property type="entry name" value="INNER NUCLEAR MEMBRANE PROTEIN MAN1"/>
    <property type="match status" value="1"/>
</dbReference>
<dbReference type="FunFam" id="1.10.720.40:FF:000001">
    <property type="entry name" value="LEM domain containing 2, isoform CRA_a"/>
    <property type="match status" value="1"/>
</dbReference>
<feature type="compositionally biased region" description="Acidic residues" evidence="6">
    <location>
        <begin position="158"/>
        <end position="167"/>
    </location>
</feature>
<dbReference type="CDD" id="cd12940">
    <property type="entry name" value="LEM_LAP2_LEMD1"/>
    <property type="match status" value="1"/>
</dbReference>
<dbReference type="SUPFAM" id="SSF54928">
    <property type="entry name" value="RNA-binding domain, RBD"/>
    <property type="match status" value="1"/>
</dbReference>
<evidence type="ECO:0000256" key="7">
    <source>
        <dbReference type="SAM" id="Phobius"/>
    </source>
</evidence>
<dbReference type="GO" id="GO:0006998">
    <property type="term" value="P:nuclear envelope organization"/>
    <property type="evidence" value="ECO:0007669"/>
    <property type="project" value="TreeGrafter"/>
</dbReference>
<evidence type="ECO:0000256" key="4">
    <source>
        <dbReference type="ARBA" id="ARBA00023136"/>
    </source>
</evidence>
<evidence type="ECO:0000256" key="6">
    <source>
        <dbReference type="SAM" id="MobiDB-lite"/>
    </source>
</evidence>
<dbReference type="SMART" id="SM00540">
    <property type="entry name" value="LEM"/>
    <property type="match status" value="1"/>
</dbReference>
<evidence type="ECO:0000256" key="2">
    <source>
        <dbReference type="ARBA" id="ARBA00022692"/>
    </source>
</evidence>
<dbReference type="InterPro" id="IPR003887">
    <property type="entry name" value="LEM_dom"/>
</dbReference>
<dbReference type="Pfam" id="PF03020">
    <property type="entry name" value="LEM"/>
    <property type="match status" value="1"/>
</dbReference>
<feature type="compositionally biased region" description="Basic and acidic residues" evidence="6">
    <location>
        <begin position="138"/>
        <end position="157"/>
    </location>
</feature>
<feature type="compositionally biased region" description="Low complexity" evidence="6">
    <location>
        <begin position="96"/>
        <end position="116"/>
    </location>
</feature>
<dbReference type="GO" id="GO:0031490">
    <property type="term" value="F:chromatin DNA binding"/>
    <property type="evidence" value="ECO:0007669"/>
    <property type="project" value="TreeGrafter"/>
</dbReference>
<keyword evidence="4 7" id="KW-0472">Membrane</keyword>
<dbReference type="EnsemblMetazoa" id="OVOC4159.1">
    <property type="protein sequence ID" value="OVOC4159.1"/>
    <property type="gene ID" value="WBGene00240968"/>
</dbReference>
<dbReference type="InterPro" id="IPR011015">
    <property type="entry name" value="LEM/LEM-like_dom_sf"/>
</dbReference>
<keyword evidence="5" id="KW-0539">Nucleus</keyword>
<feature type="region of interest" description="Disordered" evidence="6">
    <location>
        <begin position="1"/>
        <end position="33"/>
    </location>
</feature>
<feature type="transmembrane region" description="Helical" evidence="7">
    <location>
        <begin position="741"/>
        <end position="761"/>
    </location>
</feature>
<evidence type="ECO:0000313" key="9">
    <source>
        <dbReference type="EnsemblMetazoa" id="OVOC4159.1"/>
    </source>
</evidence>
<dbReference type="Gene3D" id="3.30.70.330">
    <property type="match status" value="1"/>
</dbReference>
<dbReference type="SUPFAM" id="SSF81321">
    <property type="entry name" value="Family A G protein-coupled receptor-like"/>
    <property type="match status" value="1"/>
</dbReference>
<dbReference type="Proteomes" id="UP000024404">
    <property type="component" value="Unassembled WGS sequence"/>
</dbReference>
<dbReference type="Gene3D" id="1.10.720.40">
    <property type="match status" value="1"/>
</dbReference>
<dbReference type="AlphaFoldDB" id="A0A8R1TTF8"/>
<evidence type="ECO:0000256" key="1">
    <source>
        <dbReference type="ARBA" id="ARBA00004473"/>
    </source>
</evidence>
<organism evidence="9 10">
    <name type="scientific">Onchocerca volvulus</name>
    <dbReference type="NCBI Taxonomy" id="6282"/>
    <lineage>
        <taxon>Eukaryota</taxon>
        <taxon>Metazoa</taxon>
        <taxon>Ecdysozoa</taxon>
        <taxon>Nematoda</taxon>
        <taxon>Chromadorea</taxon>
        <taxon>Rhabditida</taxon>
        <taxon>Spirurina</taxon>
        <taxon>Spiruromorpha</taxon>
        <taxon>Filarioidea</taxon>
        <taxon>Onchocercidae</taxon>
        <taxon>Onchocerca</taxon>
    </lineage>
</organism>
<dbReference type="SUPFAM" id="SSF63451">
    <property type="entry name" value="LEM domain"/>
    <property type="match status" value="1"/>
</dbReference>
<dbReference type="InterPro" id="IPR041885">
    <property type="entry name" value="MAN1_winged_helix_dom"/>
</dbReference>
<evidence type="ECO:0000256" key="3">
    <source>
        <dbReference type="ARBA" id="ARBA00022989"/>
    </source>
</evidence>
<dbReference type="Gene3D" id="1.10.10.1180">
    <property type="entry name" value="MAN1, winged-helix domain"/>
    <property type="match status" value="1"/>
</dbReference>
<name>A0A8R1TTF8_ONCVO</name>
<dbReference type="GO" id="GO:0030514">
    <property type="term" value="P:negative regulation of BMP signaling pathway"/>
    <property type="evidence" value="ECO:0007669"/>
    <property type="project" value="TreeGrafter"/>
</dbReference>
<feature type="region of interest" description="Disordered" evidence="6">
    <location>
        <begin position="62"/>
        <end position="171"/>
    </location>
</feature>
<dbReference type="GO" id="GO:0005637">
    <property type="term" value="C:nuclear inner membrane"/>
    <property type="evidence" value="ECO:0007669"/>
    <property type="project" value="UniProtKB-SubCell"/>
</dbReference>
<evidence type="ECO:0000313" key="10">
    <source>
        <dbReference type="Proteomes" id="UP000024404"/>
    </source>
</evidence>
<dbReference type="InterPro" id="IPR052277">
    <property type="entry name" value="INM_ESCRT-Associated"/>
</dbReference>
<feature type="transmembrane region" description="Helical" evidence="7">
    <location>
        <begin position="287"/>
        <end position="314"/>
    </location>
</feature>
<reference evidence="10" key="1">
    <citation type="submission" date="2013-10" db="EMBL/GenBank/DDBJ databases">
        <title>Genome sequencing of Onchocerca volvulus.</title>
        <authorList>
            <person name="Cotton J."/>
            <person name="Tsai J."/>
            <person name="Stanley E."/>
            <person name="Tracey A."/>
            <person name="Holroyd N."/>
            <person name="Lustigman S."/>
            <person name="Berriman M."/>
        </authorList>
    </citation>
    <scope>NUCLEOTIDE SEQUENCE</scope>
</reference>
<accession>A0A8R1TTF8</accession>
<keyword evidence="3 7" id="KW-1133">Transmembrane helix</keyword>
<proteinExistence type="predicted"/>
<keyword evidence="10" id="KW-1185">Reference proteome</keyword>
<evidence type="ECO:0000256" key="5">
    <source>
        <dbReference type="ARBA" id="ARBA00023242"/>
    </source>
</evidence>
<feature type="domain" description="LEM" evidence="8">
    <location>
        <begin position="23"/>
        <end position="67"/>
    </location>
</feature>
<reference evidence="9" key="2">
    <citation type="submission" date="2022-06" db="UniProtKB">
        <authorList>
            <consortium name="EnsemblMetazoa"/>
        </authorList>
    </citation>
    <scope>IDENTIFICATION</scope>
</reference>
<dbReference type="PANTHER" id="PTHR13428">
    <property type="entry name" value="INNER NUCLEAR MEMBRANE PROTEIN MAN1 LEM DOMAIN CONTAINING PROTEIN"/>
    <property type="match status" value="1"/>
</dbReference>
<dbReference type="InterPro" id="IPR035979">
    <property type="entry name" value="RBD_domain_sf"/>
</dbReference>
<sequence>MSGSVKNFSSARQSSRSPSRKLQKPVHTLSDEELRTNLVALGANVGPITATTRTIYEKQLEKRLQSKSSGTPSHSSDDLTNVYGARKPPTPPRPTMVPRFRSSYPASSSSSYTPRSVNDQKDISRGTYSASNYRNARRRLDFKDSQEELNVSKRPIDDYDSDSDDDHMESSRIVTSSPTLMHGRQKPFSIFSVLNKYLKMWTSFILPRKSFSKSAKPFQSFHEKYSYSFRETAPTRSAILGFDISRVLLFSLVSLFGFLLIAYLTTANSGALIHSSRIAYIAAKDTVFFLYTYAILPLLTLAVVCGMVVGVYMLRLYQTKKKAEDKRRTFDLIEKITDIIRDANEQGQIYVAVPHVRDMLLPPSQRMRNSPEWRRWQEAVKFINLNESRVSTETRIINGVECSVWRWIPAKKNGWQGSAFDGSMRRNMLDQAPSHCLKLRGMFSSAKDYEAKYMDLKEALLQKIAPIKPLHVYVEKDSKEGVMFARFASLTDCSCAFKSLHGTWFNDHFLIISSDCYAFLTEVTSLKETREILLKVSWCGRSFSVMNVTSNDFLMHYANEGEADTLFRPLMLYCVLSIHQSIPFVTGGSLAAVAAIAWACRGRGLFISSVMDVVATGKIFDTINAATSNISTTVTSVDISTITRLFIPTVPSPHKLILSSITDSSNSTVENEHQYGDESPEWCTILSVDCECHLSYQFYAYEERLLLGLITLPIIVFGLCANITSIRIFTHRFMFSSSINWYLAILSSSDTLILFSAFFVLSLPRLGEYTKTWSATRFRFLFENFIDLIDFYSLLSFI</sequence>
<dbReference type="EMBL" id="CMVM020000128">
    <property type="status" value="NOT_ANNOTATED_CDS"/>
    <property type="molecule type" value="Genomic_DNA"/>
</dbReference>
<dbReference type="OMA" id="VECSVWR"/>
<dbReference type="Gene3D" id="1.20.1070.10">
    <property type="entry name" value="Rhodopsin 7-helix transmembrane proteins"/>
    <property type="match status" value="1"/>
</dbReference>
<protein>
    <submittedName>
        <fullName evidence="9">LEM domain-containing protein</fullName>
    </submittedName>
</protein>
<feature type="transmembrane region" description="Helical" evidence="7">
    <location>
        <begin position="247"/>
        <end position="267"/>
    </location>
</feature>
<comment type="subcellular location">
    <subcellularLocation>
        <location evidence="1">Nucleus inner membrane</location>
        <topology evidence="1">Multi-pass membrane protein</topology>
    </subcellularLocation>
</comment>
<dbReference type="PROSITE" id="PS50954">
    <property type="entry name" value="LEM"/>
    <property type="match status" value="1"/>
</dbReference>
<evidence type="ECO:0000259" key="8">
    <source>
        <dbReference type="PROSITE" id="PS50954"/>
    </source>
</evidence>
<dbReference type="InterPro" id="IPR012677">
    <property type="entry name" value="Nucleotide-bd_a/b_plait_sf"/>
</dbReference>
<feature type="transmembrane region" description="Helical" evidence="7">
    <location>
        <begin position="705"/>
        <end position="729"/>
    </location>
</feature>
<keyword evidence="2 7" id="KW-0812">Transmembrane</keyword>